<protein>
    <submittedName>
        <fullName evidence="1">BrnT family toxin</fullName>
    </submittedName>
</protein>
<reference evidence="2" key="1">
    <citation type="journal article" date="2019" name="Int. J. Syst. Evol. Microbiol.">
        <title>The Global Catalogue of Microorganisms (GCM) 10K type strain sequencing project: providing services to taxonomists for standard genome sequencing and annotation.</title>
        <authorList>
            <consortium name="The Broad Institute Genomics Platform"/>
            <consortium name="The Broad Institute Genome Sequencing Center for Infectious Disease"/>
            <person name="Wu L."/>
            <person name="Ma J."/>
        </authorList>
    </citation>
    <scope>NUCLEOTIDE SEQUENCE [LARGE SCALE GENOMIC DNA]</scope>
    <source>
        <strain evidence="2">DT28</strain>
    </source>
</reference>
<dbReference type="Gene3D" id="3.10.450.530">
    <property type="entry name" value="Ribonuclease toxin, BrnT, of type II toxin-antitoxin system"/>
    <property type="match status" value="1"/>
</dbReference>
<accession>A0ABV9JI20</accession>
<keyword evidence="2" id="KW-1185">Reference proteome</keyword>
<dbReference type="InterPro" id="IPR038573">
    <property type="entry name" value="BrnT_sf"/>
</dbReference>
<evidence type="ECO:0000313" key="2">
    <source>
        <dbReference type="Proteomes" id="UP001595962"/>
    </source>
</evidence>
<dbReference type="Pfam" id="PF04365">
    <property type="entry name" value="BrnT_toxin"/>
    <property type="match status" value="1"/>
</dbReference>
<dbReference type="RefSeq" id="WP_377332215.1">
    <property type="nucleotide sequence ID" value="NZ_JBHSGB010000005.1"/>
</dbReference>
<evidence type="ECO:0000313" key="1">
    <source>
        <dbReference type="EMBL" id="MFC4654360.1"/>
    </source>
</evidence>
<gene>
    <name evidence="1" type="ORF">ACFO3I_04880</name>
</gene>
<comment type="caution">
    <text evidence="1">The sequence shown here is derived from an EMBL/GenBank/DDBJ whole genome shotgun (WGS) entry which is preliminary data.</text>
</comment>
<organism evidence="1 2">
    <name type="scientific">Rheinheimera marina</name>
    <dbReference type="NCBI Taxonomy" id="1774958"/>
    <lineage>
        <taxon>Bacteria</taxon>
        <taxon>Pseudomonadati</taxon>
        <taxon>Pseudomonadota</taxon>
        <taxon>Gammaproteobacteria</taxon>
        <taxon>Chromatiales</taxon>
        <taxon>Chromatiaceae</taxon>
        <taxon>Rheinheimera</taxon>
    </lineage>
</organism>
<dbReference type="Proteomes" id="UP001595962">
    <property type="component" value="Unassembled WGS sequence"/>
</dbReference>
<dbReference type="InterPro" id="IPR007460">
    <property type="entry name" value="BrnT_toxin"/>
</dbReference>
<proteinExistence type="predicted"/>
<sequence>MKVTYDEAKNAKNINERQLSFANAVDFEFSTALISKDDRKNYGEDRYSALGLLHGRVHALVFTFTADGIRVISFRKANKREVQKYGNSK</sequence>
<name>A0ABV9JI20_9GAMM</name>
<dbReference type="EMBL" id="JBHSGB010000005">
    <property type="protein sequence ID" value="MFC4654360.1"/>
    <property type="molecule type" value="Genomic_DNA"/>
</dbReference>